<comment type="cofactor">
    <cofactor evidence="14 15">
        <name>Zn(2+)</name>
        <dbReference type="ChEBI" id="CHEBI:29105"/>
    </cofactor>
    <text evidence="14 15">Binds 1 zinc ion per subunit.</text>
</comment>
<dbReference type="Pfam" id="PF01435">
    <property type="entry name" value="Peptidase_M48"/>
    <property type="match status" value="1"/>
</dbReference>
<feature type="transmembrane region" description="Helical" evidence="15">
    <location>
        <begin position="118"/>
        <end position="143"/>
    </location>
</feature>
<evidence type="ECO:0000259" key="17">
    <source>
        <dbReference type="Pfam" id="PF16491"/>
    </source>
</evidence>
<keyword evidence="4 14" id="KW-0479">Metal-binding</keyword>
<evidence type="ECO:0000256" key="14">
    <source>
        <dbReference type="PIRSR" id="PIRSR627057-2"/>
    </source>
</evidence>
<dbReference type="GO" id="GO:0071586">
    <property type="term" value="P:CAAX-box protein processing"/>
    <property type="evidence" value="ECO:0007669"/>
    <property type="project" value="UniProtKB-UniRule"/>
</dbReference>
<dbReference type="EC" id="3.4.24.84" evidence="15"/>
<dbReference type="InterPro" id="IPR032456">
    <property type="entry name" value="Peptidase_M48_N"/>
</dbReference>
<keyword evidence="2 15" id="KW-0645">Protease</keyword>
<comment type="function">
    <text evidence="15">Proteolytically removes the C-terminal three residues of farnesylated proteins.</text>
</comment>
<evidence type="ECO:0000259" key="16">
    <source>
        <dbReference type="Pfam" id="PF01435"/>
    </source>
</evidence>
<dbReference type="GO" id="GO:0004222">
    <property type="term" value="F:metalloendopeptidase activity"/>
    <property type="evidence" value="ECO:0007669"/>
    <property type="project" value="UniProtKB-UniRule"/>
</dbReference>
<evidence type="ECO:0000256" key="1">
    <source>
        <dbReference type="ARBA" id="ARBA00004477"/>
    </source>
</evidence>
<keyword evidence="10 15" id="KW-0472">Membrane</keyword>
<dbReference type="Pfam" id="PF16491">
    <property type="entry name" value="Peptidase_M48_N"/>
    <property type="match status" value="1"/>
</dbReference>
<dbReference type="Gene3D" id="3.30.2010.10">
    <property type="entry name" value="Metalloproteases ('zincins'), catalytic domain"/>
    <property type="match status" value="1"/>
</dbReference>
<evidence type="ECO:0000256" key="3">
    <source>
        <dbReference type="ARBA" id="ARBA00022692"/>
    </source>
</evidence>
<keyword evidence="3 15" id="KW-0812">Transmembrane</keyword>
<feature type="binding site" evidence="14">
    <location>
        <position position="306"/>
    </location>
    <ligand>
        <name>Zn(2+)</name>
        <dbReference type="ChEBI" id="CHEBI:29105"/>
        <note>catalytic</note>
    </ligand>
</feature>
<evidence type="ECO:0000256" key="13">
    <source>
        <dbReference type="PIRSR" id="PIRSR627057-1"/>
    </source>
</evidence>
<feature type="transmembrane region" description="Helical" evidence="15">
    <location>
        <begin position="315"/>
        <end position="336"/>
    </location>
</feature>
<protein>
    <recommendedName>
        <fullName evidence="15">CAAX prenyl protease</fullName>
        <ecNumber evidence="15">3.4.24.84</ecNumber>
    </recommendedName>
</protein>
<feature type="binding site" evidence="14">
    <location>
        <position position="302"/>
    </location>
    <ligand>
        <name>Zn(2+)</name>
        <dbReference type="ChEBI" id="CHEBI:29105"/>
        <note>catalytic</note>
    </ligand>
</feature>
<evidence type="ECO:0000256" key="2">
    <source>
        <dbReference type="ARBA" id="ARBA00022670"/>
    </source>
</evidence>
<comment type="subcellular location">
    <subcellularLocation>
        <location evidence="1 15">Endoplasmic reticulum membrane</location>
        <topology evidence="1 15">Multi-pass membrane protein</topology>
    </subcellularLocation>
</comment>
<feature type="transmembrane region" description="Helical" evidence="15">
    <location>
        <begin position="164"/>
        <end position="190"/>
    </location>
</feature>
<keyword evidence="7 14" id="KW-0862">Zinc</keyword>
<proteinExistence type="inferred from homology"/>
<evidence type="ECO:0000313" key="19">
    <source>
        <dbReference type="Proteomes" id="UP000193685"/>
    </source>
</evidence>
<feature type="active site" evidence="13">
    <location>
        <position position="303"/>
    </location>
</feature>
<organism evidence="18 19">
    <name type="scientific">Protomyces lactucae-debilis</name>
    <dbReference type="NCBI Taxonomy" id="2754530"/>
    <lineage>
        <taxon>Eukaryota</taxon>
        <taxon>Fungi</taxon>
        <taxon>Dikarya</taxon>
        <taxon>Ascomycota</taxon>
        <taxon>Taphrinomycotina</taxon>
        <taxon>Taphrinomycetes</taxon>
        <taxon>Taphrinales</taxon>
        <taxon>Protomycetaceae</taxon>
        <taxon>Protomyces</taxon>
    </lineage>
</organism>
<feature type="transmembrane region" description="Helical" evidence="15">
    <location>
        <begin position="202"/>
        <end position="222"/>
    </location>
</feature>
<comment type="caution">
    <text evidence="18">The sequence shown here is derived from an EMBL/GenBank/DDBJ whole genome shotgun (WGS) entry which is preliminary data.</text>
</comment>
<dbReference type="FunFam" id="3.30.2010.10:FF:000002">
    <property type="entry name" value="CAAX prenyl protease"/>
    <property type="match status" value="1"/>
</dbReference>
<comment type="catalytic activity">
    <reaction evidence="11 15">
        <text>Hydrolyzes the peptide bond -P2-(S-farnesyl or geranylgeranyl)C-P1'-P2'-P3'-COOH where P1' and P2' are amino acids with aliphatic side chains and P3' is any C-terminal residue.</text>
        <dbReference type="EC" id="3.4.24.84"/>
    </reaction>
</comment>
<feature type="domain" description="Peptidase M48" evidence="16">
    <location>
        <begin position="233"/>
        <end position="437"/>
    </location>
</feature>
<accession>A0A1Y2F7F7</accession>
<dbReference type="GO" id="GO:0046872">
    <property type="term" value="F:metal ion binding"/>
    <property type="evidence" value="ECO:0007669"/>
    <property type="project" value="UniProtKB-UniRule"/>
</dbReference>
<evidence type="ECO:0000256" key="4">
    <source>
        <dbReference type="ARBA" id="ARBA00022723"/>
    </source>
</evidence>
<comment type="similarity">
    <text evidence="12 15">Belongs to the peptidase M48A family.</text>
</comment>
<evidence type="ECO:0000256" key="5">
    <source>
        <dbReference type="ARBA" id="ARBA00022801"/>
    </source>
</evidence>
<dbReference type="InterPro" id="IPR027057">
    <property type="entry name" value="CAXX_Prtase_1"/>
</dbReference>
<feature type="binding site" evidence="14">
    <location>
        <position position="382"/>
    </location>
    <ligand>
        <name>Zn(2+)</name>
        <dbReference type="ChEBI" id="CHEBI:29105"/>
        <note>catalytic</note>
    </ligand>
</feature>
<keyword evidence="6 15" id="KW-0256">Endoplasmic reticulum</keyword>
<evidence type="ECO:0000256" key="15">
    <source>
        <dbReference type="RuleBase" id="RU366005"/>
    </source>
</evidence>
<feature type="transmembrane region" description="Helical" evidence="15">
    <location>
        <begin position="20"/>
        <end position="42"/>
    </location>
</feature>
<evidence type="ECO:0000256" key="9">
    <source>
        <dbReference type="ARBA" id="ARBA00023049"/>
    </source>
</evidence>
<evidence type="ECO:0000313" key="18">
    <source>
        <dbReference type="EMBL" id="ORY79860.1"/>
    </source>
</evidence>
<dbReference type="OrthoDB" id="360839at2759"/>
<dbReference type="InterPro" id="IPR001915">
    <property type="entry name" value="Peptidase_M48"/>
</dbReference>
<evidence type="ECO:0000256" key="7">
    <source>
        <dbReference type="ARBA" id="ARBA00022833"/>
    </source>
</evidence>
<keyword evidence="9 15" id="KW-0482">Metalloprotease</keyword>
<evidence type="ECO:0000256" key="6">
    <source>
        <dbReference type="ARBA" id="ARBA00022824"/>
    </source>
</evidence>
<reference evidence="18 19" key="1">
    <citation type="submission" date="2016-07" db="EMBL/GenBank/DDBJ databases">
        <title>Pervasive Adenine N6-methylation of Active Genes in Fungi.</title>
        <authorList>
            <consortium name="DOE Joint Genome Institute"/>
            <person name="Mondo S.J."/>
            <person name="Dannebaum R.O."/>
            <person name="Kuo R.C."/>
            <person name="Labutti K."/>
            <person name="Haridas S."/>
            <person name="Kuo A."/>
            <person name="Salamov A."/>
            <person name="Ahrendt S.R."/>
            <person name="Lipzen A."/>
            <person name="Sullivan W."/>
            <person name="Andreopoulos W.B."/>
            <person name="Clum A."/>
            <person name="Lindquist E."/>
            <person name="Daum C."/>
            <person name="Ramamoorthy G.K."/>
            <person name="Gryganskyi A."/>
            <person name="Culley D."/>
            <person name="Magnuson J.K."/>
            <person name="James T.Y."/>
            <person name="O'Malley M.A."/>
            <person name="Stajich J.E."/>
            <person name="Spatafora J.W."/>
            <person name="Visel A."/>
            <person name="Grigoriev I.V."/>
        </authorList>
    </citation>
    <scope>NUCLEOTIDE SEQUENCE [LARGE SCALE GENOMIC DNA]</scope>
    <source>
        <strain evidence="18 19">12-1054</strain>
    </source>
</reference>
<dbReference type="RefSeq" id="XP_040723994.1">
    <property type="nucleotide sequence ID" value="XM_040869661.1"/>
</dbReference>
<gene>
    <name evidence="18" type="ORF">BCR37DRAFT_381297</name>
</gene>
<dbReference type="CDD" id="cd07343">
    <property type="entry name" value="M48A_Zmpste24p_like"/>
    <property type="match status" value="1"/>
</dbReference>
<feature type="domain" description="CAAX prenyl protease 1 N-terminal" evidence="17">
    <location>
        <begin position="45"/>
        <end position="229"/>
    </location>
</feature>
<evidence type="ECO:0000256" key="8">
    <source>
        <dbReference type="ARBA" id="ARBA00022989"/>
    </source>
</evidence>
<keyword evidence="19" id="KW-1185">Reference proteome</keyword>
<dbReference type="EMBL" id="MCFI01000014">
    <property type="protein sequence ID" value="ORY79860.1"/>
    <property type="molecule type" value="Genomic_DNA"/>
</dbReference>
<dbReference type="STRING" id="56484.A0A1Y2F7F7"/>
<feature type="active site" description="Proton donor" evidence="13">
    <location>
        <position position="386"/>
    </location>
</feature>
<dbReference type="GO" id="GO:0005789">
    <property type="term" value="C:endoplasmic reticulum membrane"/>
    <property type="evidence" value="ECO:0007669"/>
    <property type="project" value="UniProtKB-SubCell"/>
</dbReference>
<evidence type="ECO:0000256" key="10">
    <source>
        <dbReference type="ARBA" id="ARBA00023136"/>
    </source>
</evidence>
<evidence type="ECO:0000256" key="11">
    <source>
        <dbReference type="ARBA" id="ARBA00044456"/>
    </source>
</evidence>
<keyword evidence="5 15" id="KW-0378">Hydrolase</keyword>
<evidence type="ECO:0000256" key="12">
    <source>
        <dbReference type="ARBA" id="ARBA00060927"/>
    </source>
</evidence>
<dbReference type="GeneID" id="63786260"/>
<dbReference type="PANTHER" id="PTHR10120">
    <property type="entry name" value="CAAX PRENYL PROTEASE 1"/>
    <property type="match status" value="1"/>
</dbReference>
<keyword evidence="8 15" id="KW-1133">Transmembrane helix</keyword>
<dbReference type="Proteomes" id="UP000193685">
    <property type="component" value="Unassembled WGS sequence"/>
</dbReference>
<dbReference type="AlphaFoldDB" id="A0A1Y2F7F7"/>
<dbReference type="OMA" id="FVIEEKF"/>
<feature type="transmembrane region" description="Helical" evidence="15">
    <location>
        <begin position="348"/>
        <end position="370"/>
    </location>
</feature>
<name>A0A1Y2F7F7_PROLT</name>
<sequence>MLAAGLHLLERLETYLDNPSIPWKTLVIGFTIGQFGLEQFLAARQYKKLQQKQLPKLLDGIVDKETFTKSQSYGRAKAQFGFFSSLYGLATNLVILKYDLLPQVWDLSGRLAARIAPAVVAGPIFHAICFVMTFVQISTLLNLPLSLYSTFVLEEKFGFNKQTLRLFITDLIKGQVLTVAIGSPVLWAFLKIVNHFGRSFFFYLWVFFLAFQALMITVYPIFIQPLFNKLEPLPEGKLRTEIEKLAGSLHFPLKHLYVIDGSKRSAHSNAYFFGLPWSKHIVLFDTLIEQSSQEEIVAVLAHELGHWQLSHTSRILAISQIHIFCLFALFSCFITNGSVYRSFGFTKGVMPIVVGFILYGDILTPLDSVLTLGMNMLSRKHEYEADAFAKELGYDHELGEALVKLQVKNLSTMDPDAWFSAYHHSHPTLTERLRAISWQKGSKKGQ</sequence>